<dbReference type="PROSITE" id="PS00782">
    <property type="entry name" value="TFIIB"/>
    <property type="match status" value="1"/>
</dbReference>
<comment type="similarity">
    <text evidence="1">Belongs to the TFIIB family.</text>
</comment>
<keyword evidence="3" id="KW-0805">Transcription regulation</keyword>
<evidence type="ECO:0000313" key="6">
    <source>
        <dbReference type="EMBL" id="KAF2456950.1"/>
    </source>
</evidence>
<dbReference type="InterPro" id="IPR000812">
    <property type="entry name" value="TFIIB"/>
</dbReference>
<reference evidence="6" key="1">
    <citation type="journal article" date="2020" name="Stud. Mycol.">
        <title>101 Dothideomycetes genomes: a test case for predicting lifestyles and emergence of pathogens.</title>
        <authorList>
            <person name="Haridas S."/>
            <person name="Albert R."/>
            <person name="Binder M."/>
            <person name="Bloem J."/>
            <person name="Labutti K."/>
            <person name="Salamov A."/>
            <person name="Andreopoulos B."/>
            <person name="Baker S."/>
            <person name="Barry K."/>
            <person name="Bills G."/>
            <person name="Bluhm B."/>
            <person name="Cannon C."/>
            <person name="Castanera R."/>
            <person name="Culley D."/>
            <person name="Daum C."/>
            <person name="Ezra D."/>
            <person name="Gonzalez J."/>
            <person name="Henrissat B."/>
            <person name="Kuo A."/>
            <person name="Liang C."/>
            <person name="Lipzen A."/>
            <person name="Lutzoni F."/>
            <person name="Magnuson J."/>
            <person name="Mondo S."/>
            <person name="Nolan M."/>
            <person name="Ohm R."/>
            <person name="Pangilinan J."/>
            <person name="Park H.-J."/>
            <person name="Ramirez L."/>
            <person name="Alfaro M."/>
            <person name="Sun H."/>
            <person name="Tritt A."/>
            <person name="Yoshinaga Y."/>
            <person name="Zwiers L.-H."/>
            <person name="Turgeon B."/>
            <person name="Goodwin S."/>
            <person name="Spatafora J."/>
            <person name="Crous P."/>
            <person name="Grigoriev I."/>
        </authorList>
    </citation>
    <scope>NUCLEOTIDE SEQUENCE</scope>
    <source>
        <strain evidence="6">ATCC 16933</strain>
    </source>
</reference>
<keyword evidence="4" id="KW-0804">Transcription</keyword>
<gene>
    <name evidence="6" type="ORF">BDY21DRAFT_346585</name>
</gene>
<evidence type="ECO:0000313" key="7">
    <source>
        <dbReference type="Proteomes" id="UP000799766"/>
    </source>
</evidence>
<evidence type="ECO:0000256" key="1">
    <source>
        <dbReference type="ARBA" id="ARBA00010857"/>
    </source>
</evidence>
<sequence>MLGLSNAATVVSVDLADRMTTVGSLAGRSPLSAAAACIYMASHVMAEPKSPKEIAEPAGVSDGTIRTAYKYLYAAREEILTEEYVRNKGLNLAKLPSA</sequence>
<dbReference type="InterPro" id="IPR023486">
    <property type="entry name" value="TFIIB_CS"/>
</dbReference>
<dbReference type="Pfam" id="PF00382">
    <property type="entry name" value="TFIIB"/>
    <property type="match status" value="1"/>
</dbReference>
<dbReference type="InterPro" id="IPR013150">
    <property type="entry name" value="TFIIB_cyclin"/>
</dbReference>
<evidence type="ECO:0000256" key="3">
    <source>
        <dbReference type="ARBA" id="ARBA00023015"/>
    </source>
</evidence>
<protein>
    <submittedName>
        <fullName evidence="6">Cyclin-like protein</fullName>
    </submittedName>
</protein>
<evidence type="ECO:0000256" key="4">
    <source>
        <dbReference type="ARBA" id="ARBA00023163"/>
    </source>
</evidence>
<accession>A0A6A6NYX8</accession>
<dbReference type="PRINTS" id="PR00685">
    <property type="entry name" value="TIFACTORIIB"/>
</dbReference>
<dbReference type="GO" id="GO:0017025">
    <property type="term" value="F:TBP-class protein binding"/>
    <property type="evidence" value="ECO:0007669"/>
    <property type="project" value="InterPro"/>
</dbReference>
<evidence type="ECO:0000259" key="5">
    <source>
        <dbReference type="Pfam" id="PF00382"/>
    </source>
</evidence>
<keyword evidence="2" id="KW-0677">Repeat</keyword>
<dbReference type="Gene3D" id="1.10.472.10">
    <property type="entry name" value="Cyclin-like"/>
    <property type="match status" value="1"/>
</dbReference>
<dbReference type="InterPro" id="IPR036915">
    <property type="entry name" value="Cyclin-like_sf"/>
</dbReference>
<dbReference type="SUPFAM" id="SSF47954">
    <property type="entry name" value="Cyclin-like"/>
    <property type="match status" value="1"/>
</dbReference>
<name>A0A6A6NYX8_9PEZI</name>
<organism evidence="6 7">
    <name type="scientific">Lineolata rhizophorae</name>
    <dbReference type="NCBI Taxonomy" id="578093"/>
    <lineage>
        <taxon>Eukaryota</taxon>
        <taxon>Fungi</taxon>
        <taxon>Dikarya</taxon>
        <taxon>Ascomycota</taxon>
        <taxon>Pezizomycotina</taxon>
        <taxon>Dothideomycetes</taxon>
        <taxon>Dothideomycetes incertae sedis</taxon>
        <taxon>Lineolatales</taxon>
        <taxon>Lineolataceae</taxon>
        <taxon>Lineolata</taxon>
    </lineage>
</organism>
<proteinExistence type="inferred from homology"/>
<dbReference type="EMBL" id="MU001682">
    <property type="protein sequence ID" value="KAF2456950.1"/>
    <property type="molecule type" value="Genomic_DNA"/>
</dbReference>
<dbReference type="Proteomes" id="UP000799766">
    <property type="component" value="Unassembled WGS sequence"/>
</dbReference>
<dbReference type="AlphaFoldDB" id="A0A6A6NYX8"/>
<feature type="domain" description="Transcription factor TFIIB cyclin-like" evidence="5">
    <location>
        <begin position="2"/>
        <end position="73"/>
    </location>
</feature>
<dbReference type="GO" id="GO:0070897">
    <property type="term" value="P:transcription preinitiation complex assembly"/>
    <property type="evidence" value="ECO:0007669"/>
    <property type="project" value="InterPro"/>
</dbReference>
<keyword evidence="7" id="KW-1185">Reference proteome</keyword>
<evidence type="ECO:0000256" key="2">
    <source>
        <dbReference type="ARBA" id="ARBA00022737"/>
    </source>
</evidence>
<dbReference type="OrthoDB" id="25790at2759"/>